<protein>
    <recommendedName>
        <fullName evidence="7">DOD-type homing endonuclease domain-containing protein</fullName>
    </recommendedName>
</protein>
<dbReference type="GO" id="GO:0004748">
    <property type="term" value="F:ribonucleoside-diphosphate reductase activity, thioredoxin disulfide as acceptor"/>
    <property type="evidence" value="ECO:0007669"/>
    <property type="project" value="TreeGrafter"/>
</dbReference>
<organism evidence="8">
    <name type="scientific">viral metagenome</name>
    <dbReference type="NCBI Taxonomy" id="1070528"/>
    <lineage>
        <taxon>unclassified sequences</taxon>
        <taxon>metagenomes</taxon>
        <taxon>organismal metagenomes</taxon>
    </lineage>
</organism>
<dbReference type="SUPFAM" id="SSF51998">
    <property type="entry name" value="PFL-like glycyl radical enzymes"/>
    <property type="match status" value="1"/>
</dbReference>
<evidence type="ECO:0000256" key="1">
    <source>
        <dbReference type="ARBA" id="ARBA00001922"/>
    </source>
</evidence>
<dbReference type="PANTHER" id="PTHR43371:SF1">
    <property type="entry name" value="RIBONUCLEOSIDE-DIPHOSPHATE REDUCTASE"/>
    <property type="match status" value="1"/>
</dbReference>
<dbReference type="GO" id="GO:0016539">
    <property type="term" value="P:intein-mediated protein splicing"/>
    <property type="evidence" value="ECO:0007669"/>
    <property type="project" value="InterPro"/>
</dbReference>
<reference evidence="8" key="1">
    <citation type="journal article" date="2020" name="Nature">
        <title>Giant virus diversity and host interactions through global metagenomics.</title>
        <authorList>
            <person name="Schulz F."/>
            <person name="Roux S."/>
            <person name="Paez-Espino D."/>
            <person name="Jungbluth S."/>
            <person name="Walsh D.A."/>
            <person name="Denef V.J."/>
            <person name="McMahon K.D."/>
            <person name="Konstantinidis K.T."/>
            <person name="Eloe-Fadrosh E.A."/>
            <person name="Kyrpides N.C."/>
            <person name="Woyke T."/>
        </authorList>
    </citation>
    <scope>NUCLEOTIDE SEQUENCE</scope>
    <source>
        <strain evidence="8">GVMAG-M-3300014204-73</strain>
    </source>
</reference>
<dbReference type="SUPFAM" id="SSF51294">
    <property type="entry name" value="Hedgehog/intein (Hint) domain"/>
    <property type="match status" value="2"/>
</dbReference>
<dbReference type="PRINTS" id="PR00379">
    <property type="entry name" value="INTEIN"/>
</dbReference>
<dbReference type="Gene3D" id="3.10.28.10">
    <property type="entry name" value="Homing endonucleases"/>
    <property type="match status" value="1"/>
</dbReference>
<evidence type="ECO:0000256" key="4">
    <source>
        <dbReference type="ARBA" id="ARBA00023000"/>
    </source>
</evidence>
<keyword evidence="6" id="KW-0170">Cobalt</keyword>
<evidence type="ECO:0000256" key="5">
    <source>
        <dbReference type="ARBA" id="ARBA00023002"/>
    </source>
</evidence>
<comment type="cofactor">
    <cofactor evidence="1">
        <name>adenosylcob(III)alamin</name>
        <dbReference type="ChEBI" id="CHEBI:18408"/>
    </cofactor>
</comment>
<dbReference type="InterPro" id="IPR030934">
    <property type="entry name" value="Intein_C"/>
</dbReference>
<dbReference type="SMART" id="SM00306">
    <property type="entry name" value="HintN"/>
    <property type="match status" value="2"/>
</dbReference>
<dbReference type="InterPro" id="IPR006142">
    <property type="entry name" value="INTEIN"/>
</dbReference>
<proteinExistence type="predicted"/>
<dbReference type="AlphaFoldDB" id="A0A6C0BML5"/>
<accession>A0A6C0BML5</accession>
<sequence length="916" mass="104522">MKKSETYVLGVRRCLPAGSLVHLKRGLVPIENVKVHDQVLTTKGYKPVTDWFDQGERDLVRIVTQDGDFVCTGNHRMPVLASTSTGNNPYHWVEASQLQPGQQLISSQTSIEGVETSLPEGLEYLPQLDEKMAWFLGCYNFHSGIENKRIRNDLNEQLSRFIPDASSPLYCTLDHLYHYLEKHSCQKRVPDWILQAKKIIKLAYLAGIFDGKGDTQLSENMARDLQILLFSCGIESRRHHNEITFVTQHSVRMMNNIPQLHTLISIDCNASICDEPVNPPWYPVEIIRIEPAGKGHTYDITVDGPNEAHGVHEFFVNGLLSHNTAEMFIFDPNDYEVLFAKYGLNGFYKQTEIEHHKQLSQELDHMGIKPKWFDQLTDMYAQQGHAQRNGLTHRHLSNNSIMFTQRPDFEYLKLLVSILRYEGEPGLINAEQMHQRRPNAELLNPCVTSETIILTDQGPQTVSQLIGRQFVASVRGQHYSSTPEGFFKTGHKPVFLLSTQGGCQVRLTNDHPILVQRGSREQFVPAKDLVPGDLIAINHRPFTDPFVSLTPDGVEDVYDCTIETVHRFCANSIIVHNCGEVILDSCQTCNLTTVNLMQFLETDSQGHTILKKDALMEAQRLSARAGMRMTLVTLELPVWDQKQKRDRLIGTSMTGIKDAMDQLNYTPEQEFQLMKDLGDAVRQETAHYAKEIRIPIPLLATTIKPEGTLSQLAGGISQGIHLSHSPYFIRRIRINSHDPMAQVIKHTNWTINPEVGTLGATYEEKMKNARTWVIDFPVASSVKKTKYQTTVEEQLETYFTYQRTYTDHNCSNTISVRAPEWEKLPQLIYDHWDQYLGITFISLDENNYELAPYEECSEETYRHMKTTMDGFDFKLLEQYDRELYAPDPIDSKQDSMAIMLDETHKSECAGGVCPLR</sequence>
<keyword evidence="2" id="KW-0846">Cobalamin</keyword>
<dbReference type="SMART" id="SM00305">
    <property type="entry name" value="HintC"/>
    <property type="match status" value="2"/>
</dbReference>
<dbReference type="PROSITE" id="PS50819">
    <property type="entry name" value="INTEIN_ENDONUCLEASE"/>
    <property type="match status" value="1"/>
</dbReference>
<dbReference type="SUPFAM" id="SSF55608">
    <property type="entry name" value="Homing endonucleases"/>
    <property type="match status" value="1"/>
</dbReference>
<evidence type="ECO:0000256" key="2">
    <source>
        <dbReference type="ARBA" id="ARBA00022628"/>
    </source>
</evidence>
<dbReference type="PROSITE" id="PS50818">
    <property type="entry name" value="INTEIN_C_TER"/>
    <property type="match status" value="2"/>
</dbReference>
<dbReference type="InterPro" id="IPR004042">
    <property type="entry name" value="Intein_endonuc_central"/>
</dbReference>
<evidence type="ECO:0000259" key="7">
    <source>
        <dbReference type="PROSITE" id="PS50819"/>
    </source>
</evidence>
<dbReference type="NCBIfam" id="TIGR01443">
    <property type="entry name" value="intein_Cterm"/>
    <property type="match status" value="1"/>
</dbReference>
<keyword evidence="3" id="KW-0068">Autocatalytic cleavage</keyword>
<dbReference type="GO" id="GO:0031419">
    <property type="term" value="F:cobalamin binding"/>
    <property type="evidence" value="ECO:0007669"/>
    <property type="project" value="UniProtKB-KW"/>
</dbReference>
<dbReference type="InterPro" id="IPR027434">
    <property type="entry name" value="Homing_endonucl"/>
</dbReference>
<evidence type="ECO:0000256" key="6">
    <source>
        <dbReference type="ARBA" id="ARBA00023285"/>
    </source>
</evidence>
<dbReference type="InterPro" id="IPR006141">
    <property type="entry name" value="Intein_N"/>
</dbReference>
<keyword evidence="4" id="KW-0651">Protein splicing</keyword>
<evidence type="ECO:0000256" key="3">
    <source>
        <dbReference type="ARBA" id="ARBA00022813"/>
    </source>
</evidence>
<dbReference type="GO" id="GO:0004519">
    <property type="term" value="F:endonuclease activity"/>
    <property type="evidence" value="ECO:0007669"/>
    <property type="project" value="InterPro"/>
</dbReference>
<dbReference type="EMBL" id="MN739184">
    <property type="protein sequence ID" value="QHS92658.1"/>
    <property type="molecule type" value="Genomic_DNA"/>
</dbReference>
<dbReference type="Gene3D" id="2.170.16.10">
    <property type="entry name" value="Hedgehog/Intein (Hint) domain"/>
    <property type="match status" value="2"/>
</dbReference>
<evidence type="ECO:0000313" key="8">
    <source>
        <dbReference type="EMBL" id="QHS92658.1"/>
    </source>
</evidence>
<dbReference type="InterPro" id="IPR003587">
    <property type="entry name" value="Hint_dom_N"/>
</dbReference>
<keyword evidence="5" id="KW-0560">Oxidoreductase</keyword>
<dbReference type="InterPro" id="IPR003586">
    <property type="entry name" value="Hint_dom_C"/>
</dbReference>
<dbReference type="Gene3D" id="3.90.1390.10">
    <property type="entry name" value="b-12 dependent (class ii) ribonucleotide reductase, chain A, domain 3"/>
    <property type="match status" value="1"/>
</dbReference>
<dbReference type="CDD" id="cd00081">
    <property type="entry name" value="Hint"/>
    <property type="match status" value="2"/>
</dbReference>
<dbReference type="InterPro" id="IPR036844">
    <property type="entry name" value="Hint_dom_sf"/>
</dbReference>
<name>A0A6C0BML5_9ZZZZ</name>
<dbReference type="InterPro" id="IPR050862">
    <property type="entry name" value="RdRp_reductase_class-2"/>
</dbReference>
<feature type="domain" description="DOD-type homing endonuclease" evidence="7">
    <location>
        <begin position="157"/>
        <end position="234"/>
    </location>
</feature>
<dbReference type="PANTHER" id="PTHR43371">
    <property type="entry name" value="VITAMIN B12-DEPENDENT RIBONUCLEOTIDE REDUCTASE"/>
    <property type="match status" value="1"/>
</dbReference>
<dbReference type="PROSITE" id="PS50817">
    <property type="entry name" value="INTEIN_N_TER"/>
    <property type="match status" value="1"/>
</dbReference>